<comment type="caution">
    <text evidence="3">The sequence shown here is derived from an EMBL/GenBank/DDBJ whole genome shotgun (WGS) entry which is preliminary data.</text>
</comment>
<dbReference type="Proteomes" id="UP000635606">
    <property type="component" value="Unassembled WGS sequence"/>
</dbReference>
<evidence type="ECO:0000313" key="3">
    <source>
        <dbReference type="EMBL" id="GIJ72164.1"/>
    </source>
</evidence>
<feature type="transmembrane region" description="Helical" evidence="1">
    <location>
        <begin position="108"/>
        <end position="127"/>
    </location>
</feature>
<keyword evidence="1" id="KW-0812">Transmembrane</keyword>
<dbReference type="InterPro" id="IPR045713">
    <property type="entry name" value="DUF6069"/>
</dbReference>
<keyword evidence="1" id="KW-1133">Transmembrane helix</keyword>
<accession>A0A8J3ZXZ3</accession>
<dbReference type="RefSeq" id="WP_203932019.1">
    <property type="nucleotide sequence ID" value="NZ_BOPH01000097.1"/>
</dbReference>
<reference evidence="3" key="1">
    <citation type="submission" date="2021-01" db="EMBL/GenBank/DDBJ databases">
        <title>Whole genome shotgun sequence of Virgisporangium ochraceum NBRC 16418.</title>
        <authorList>
            <person name="Komaki H."/>
            <person name="Tamura T."/>
        </authorList>
    </citation>
    <scope>NUCLEOTIDE SEQUENCE</scope>
    <source>
        <strain evidence="3">NBRC 16418</strain>
    </source>
</reference>
<proteinExistence type="predicted"/>
<keyword evidence="2" id="KW-0732">Signal</keyword>
<evidence type="ECO:0000256" key="2">
    <source>
        <dbReference type="SAM" id="SignalP"/>
    </source>
</evidence>
<sequence>MTTAKRVLLPGLAAVAVAAGAATAVAAMAMAAGVDFELPDGGESIPLLGFSQLTIVFGVVGLLLALALRRWVARPARAWVRMAVALTAVSLVPPFLVGATLATECALVLVHLVAAAIVIPVVARRLAA</sequence>
<dbReference type="PROSITE" id="PS51318">
    <property type="entry name" value="TAT"/>
    <property type="match status" value="1"/>
</dbReference>
<dbReference type="AlphaFoldDB" id="A0A8J3ZXZ3"/>
<name>A0A8J3ZXZ3_9ACTN</name>
<dbReference type="EMBL" id="BOPH01000097">
    <property type="protein sequence ID" value="GIJ72164.1"/>
    <property type="molecule type" value="Genomic_DNA"/>
</dbReference>
<organism evidence="3 4">
    <name type="scientific">Virgisporangium ochraceum</name>
    <dbReference type="NCBI Taxonomy" id="65505"/>
    <lineage>
        <taxon>Bacteria</taxon>
        <taxon>Bacillati</taxon>
        <taxon>Actinomycetota</taxon>
        <taxon>Actinomycetes</taxon>
        <taxon>Micromonosporales</taxon>
        <taxon>Micromonosporaceae</taxon>
        <taxon>Virgisporangium</taxon>
    </lineage>
</organism>
<gene>
    <name evidence="3" type="ORF">Voc01_070810</name>
</gene>
<evidence type="ECO:0000256" key="1">
    <source>
        <dbReference type="SAM" id="Phobius"/>
    </source>
</evidence>
<evidence type="ECO:0000313" key="4">
    <source>
        <dbReference type="Proteomes" id="UP000635606"/>
    </source>
</evidence>
<feature type="chain" id="PRO_5038497822" evidence="2">
    <location>
        <begin position="27"/>
        <end position="128"/>
    </location>
</feature>
<feature type="transmembrane region" description="Helical" evidence="1">
    <location>
        <begin position="47"/>
        <end position="68"/>
    </location>
</feature>
<feature type="signal peptide" evidence="2">
    <location>
        <begin position="1"/>
        <end position="26"/>
    </location>
</feature>
<dbReference type="InterPro" id="IPR006311">
    <property type="entry name" value="TAT_signal"/>
</dbReference>
<protein>
    <submittedName>
        <fullName evidence="3">Uncharacterized protein</fullName>
    </submittedName>
</protein>
<feature type="transmembrane region" description="Helical" evidence="1">
    <location>
        <begin position="80"/>
        <end position="102"/>
    </location>
</feature>
<keyword evidence="1" id="KW-0472">Membrane</keyword>
<dbReference type="Pfam" id="PF19545">
    <property type="entry name" value="DUF6069"/>
    <property type="match status" value="1"/>
</dbReference>
<keyword evidence="4" id="KW-1185">Reference proteome</keyword>